<proteinExistence type="inferred from homology"/>
<comment type="subcellular location">
    <subcellularLocation>
        <location evidence="11">Mitochondrion inner membrane</location>
        <topology evidence="11">Peripheral membrane protein</topology>
        <orientation evidence="11">Matrix side</orientation>
    </subcellularLocation>
</comment>
<evidence type="ECO:0000256" key="5">
    <source>
        <dbReference type="ARBA" id="ARBA00022792"/>
    </source>
</evidence>
<evidence type="ECO:0000256" key="6">
    <source>
        <dbReference type="ARBA" id="ARBA00022827"/>
    </source>
</evidence>
<dbReference type="HAMAP" id="MF_03193">
    <property type="entry name" value="COQ6_monooxygenase"/>
    <property type="match status" value="1"/>
</dbReference>
<evidence type="ECO:0000256" key="11">
    <source>
        <dbReference type="HAMAP-Rule" id="MF_03193"/>
    </source>
</evidence>
<feature type="domain" description="FAD-binding" evidence="12">
    <location>
        <begin position="369"/>
        <end position="447"/>
    </location>
</feature>
<dbReference type="GO" id="GO:0031314">
    <property type="term" value="C:extrinsic component of mitochondrial inner membrane"/>
    <property type="evidence" value="ECO:0007669"/>
    <property type="project" value="UniProtKB-UniRule"/>
</dbReference>
<dbReference type="PRINTS" id="PR00420">
    <property type="entry name" value="RNGMNOXGNASE"/>
</dbReference>
<protein>
    <recommendedName>
        <fullName evidence="11">Ubiquinone biosynthesis monooxygenase COQ6, mitochondrial</fullName>
        <ecNumber evidence="11">1.14.15.45</ecNumber>
    </recommendedName>
    <alternativeName>
        <fullName evidence="11">2-methoxy-6-polyprenolphenol 4-hydroxylase</fullName>
        <ecNumber evidence="11">1.14.15.46</ecNumber>
    </alternativeName>
</protein>
<name>A0A0L0HQ28_SPIPD</name>
<dbReference type="PROSITE" id="PS01304">
    <property type="entry name" value="UBIH"/>
    <property type="match status" value="1"/>
</dbReference>
<evidence type="ECO:0000256" key="4">
    <source>
        <dbReference type="ARBA" id="ARBA00022688"/>
    </source>
</evidence>
<dbReference type="Pfam" id="PF01494">
    <property type="entry name" value="FAD_binding_3"/>
    <property type="match status" value="2"/>
</dbReference>
<dbReference type="AlphaFoldDB" id="A0A0L0HQ28"/>
<dbReference type="InParanoid" id="A0A0L0HQ28"/>
<dbReference type="GO" id="GO:0016712">
    <property type="term" value="F:oxidoreductase activity, acting on paired donors, with incorporation or reduction of molecular oxygen, reduced flavin or flavoprotein as one donor, and incorporation of one atom of oxygen"/>
    <property type="evidence" value="ECO:0007669"/>
    <property type="project" value="UniProtKB-UniRule"/>
</dbReference>
<dbReference type="GO" id="GO:0106364">
    <property type="term" value="F:4-hydroxy-3-all-trans-polyprenylbenzoate oxygenase activity"/>
    <property type="evidence" value="ECO:0007669"/>
    <property type="project" value="UniProtKB-EC"/>
</dbReference>
<dbReference type="GO" id="GO:0071949">
    <property type="term" value="F:FAD binding"/>
    <property type="evidence" value="ECO:0007669"/>
    <property type="project" value="InterPro"/>
</dbReference>
<dbReference type="InterPro" id="IPR036188">
    <property type="entry name" value="FAD/NAD-bd_sf"/>
</dbReference>
<keyword evidence="10 11" id="KW-0472">Membrane</keyword>
<dbReference type="GeneID" id="27685804"/>
<dbReference type="SUPFAM" id="SSF51905">
    <property type="entry name" value="FAD/NAD(P)-binding domain"/>
    <property type="match status" value="1"/>
</dbReference>
<dbReference type="NCBIfam" id="TIGR01988">
    <property type="entry name" value="Ubi-OHases"/>
    <property type="match status" value="1"/>
</dbReference>
<evidence type="ECO:0000256" key="8">
    <source>
        <dbReference type="ARBA" id="ARBA00023033"/>
    </source>
</evidence>
<evidence type="ECO:0000256" key="2">
    <source>
        <dbReference type="ARBA" id="ARBA00005349"/>
    </source>
</evidence>
<dbReference type="STRING" id="645134.A0A0L0HQ28"/>
<comment type="cofactor">
    <cofactor evidence="1 11">
        <name>FAD</name>
        <dbReference type="ChEBI" id="CHEBI:57692"/>
    </cofactor>
</comment>
<comment type="function">
    <text evidence="11">FAD-dependent monooxygenase required for two non-consecutive steps during ubiquinone biosynthesis. Required for the C5-ring hydroxylation during ubiquinone biosynthesis by catalyzing the hydroxylation of 4-hydroxy-3-(all-trans-polyprenyl)benzoic acid to 3,4-dihydroxy-5-(all-trans-polyprenyl)benzoic acid. Also acts downstream of coq4, for the C1-hydroxylation during ubiquinone biosynthesis by catalyzing the hydroxylation of 2-methoxy-6-(all-trans-polyprenyl)phenol to 2-methoxy-6-(all-trans-polyprenyl)benzene-1,4-diol. The electrons required for the hydroxylation reaction are funneled indirectly to coq6 from NADPH via a ferredoxin/ferredoxin reductase system.</text>
</comment>
<keyword evidence="14" id="KW-1185">Reference proteome</keyword>
<dbReference type="InterPro" id="IPR010971">
    <property type="entry name" value="UbiH/COQ6"/>
</dbReference>
<accession>A0A0L0HQ28</accession>
<keyword evidence="3 11" id="KW-0285">Flavoprotein</keyword>
<dbReference type="PANTHER" id="PTHR43876:SF7">
    <property type="entry name" value="UBIQUINONE BIOSYNTHESIS MONOOXYGENASE COQ6, MITOCHONDRIAL"/>
    <property type="match status" value="1"/>
</dbReference>
<dbReference type="FunCoup" id="A0A0L0HQ28">
    <property type="interactions" value="271"/>
</dbReference>
<evidence type="ECO:0000256" key="7">
    <source>
        <dbReference type="ARBA" id="ARBA00023002"/>
    </source>
</evidence>
<dbReference type="RefSeq" id="XP_016611177.1">
    <property type="nucleotide sequence ID" value="XM_016750495.1"/>
</dbReference>
<dbReference type="FunFam" id="3.50.50.60:FF:000021">
    <property type="entry name" value="Ubiquinone biosynthesis monooxygenase COQ6"/>
    <property type="match status" value="1"/>
</dbReference>
<keyword evidence="6 11" id="KW-0274">FAD</keyword>
<comment type="similarity">
    <text evidence="2 11">Belongs to the UbiH/COQ6 family.</text>
</comment>
<dbReference type="Proteomes" id="UP000053201">
    <property type="component" value="Unassembled WGS sequence"/>
</dbReference>
<keyword evidence="5 11" id="KW-0999">Mitochondrion inner membrane</keyword>
<dbReference type="OMA" id="VKQMQVW"/>
<feature type="domain" description="FAD-binding" evidence="12">
    <location>
        <begin position="56"/>
        <end position="322"/>
    </location>
</feature>
<dbReference type="EC" id="1.14.15.46" evidence="11"/>
<dbReference type="InterPro" id="IPR000689">
    <property type="entry name" value="UbQ_mOase_COQ6"/>
</dbReference>
<evidence type="ECO:0000256" key="3">
    <source>
        <dbReference type="ARBA" id="ARBA00022630"/>
    </source>
</evidence>
<dbReference type="InterPro" id="IPR051205">
    <property type="entry name" value="UbiH/COQ6_monooxygenase"/>
</dbReference>
<organism evidence="13 14">
    <name type="scientific">Spizellomyces punctatus (strain DAOM BR117)</name>
    <dbReference type="NCBI Taxonomy" id="645134"/>
    <lineage>
        <taxon>Eukaryota</taxon>
        <taxon>Fungi</taxon>
        <taxon>Fungi incertae sedis</taxon>
        <taxon>Chytridiomycota</taxon>
        <taxon>Chytridiomycota incertae sedis</taxon>
        <taxon>Chytridiomycetes</taxon>
        <taxon>Spizellomycetales</taxon>
        <taxon>Spizellomycetaceae</taxon>
        <taxon>Spizellomyces</taxon>
    </lineage>
</organism>
<keyword evidence="9 11" id="KW-0496">Mitochondrion</keyword>
<evidence type="ECO:0000256" key="1">
    <source>
        <dbReference type="ARBA" id="ARBA00001974"/>
    </source>
</evidence>
<evidence type="ECO:0000313" key="13">
    <source>
        <dbReference type="EMBL" id="KND03138.1"/>
    </source>
</evidence>
<evidence type="ECO:0000259" key="12">
    <source>
        <dbReference type="Pfam" id="PF01494"/>
    </source>
</evidence>
<keyword evidence="13" id="KW-0830">Ubiquinone</keyword>
<dbReference type="Gene3D" id="3.50.50.60">
    <property type="entry name" value="FAD/NAD(P)-binding domain"/>
    <property type="match status" value="2"/>
</dbReference>
<dbReference type="InterPro" id="IPR018168">
    <property type="entry name" value="Ubi_Hdrlase_CS"/>
</dbReference>
<comment type="catalytic activity">
    <reaction evidence="11">
        <text>a 4-hydroxy-3-(all-trans-polyprenyl)benzoate + 2 reduced [2Fe-2S]-[ferredoxin] + O2 + 2 H(+) = a 3,4-dihydroxy-5-(all-trans-polyprenyl)benzoate + 2 oxidized [2Fe-2S]-[ferredoxin] + H2O</text>
        <dbReference type="Rhea" id="RHEA:81195"/>
        <dbReference type="Rhea" id="RHEA-COMP:9514"/>
        <dbReference type="Rhea" id="RHEA-COMP:10000"/>
        <dbReference type="Rhea" id="RHEA-COMP:10001"/>
        <dbReference type="Rhea" id="RHEA-COMP:10930"/>
        <dbReference type="ChEBI" id="CHEBI:15377"/>
        <dbReference type="ChEBI" id="CHEBI:15378"/>
        <dbReference type="ChEBI" id="CHEBI:15379"/>
        <dbReference type="ChEBI" id="CHEBI:33737"/>
        <dbReference type="ChEBI" id="CHEBI:33738"/>
        <dbReference type="ChEBI" id="CHEBI:64694"/>
        <dbReference type="ChEBI" id="CHEBI:78396"/>
        <dbReference type="EC" id="1.14.15.45"/>
    </reaction>
</comment>
<dbReference type="InterPro" id="IPR002938">
    <property type="entry name" value="FAD-bd"/>
</dbReference>
<keyword evidence="4 11" id="KW-0831">Ubiquinone biosynthesis</keyword>
<dbReference type="GO" id="GO:0120538">
    <property type="term" value="F:2-methoxy-6-polyprenolphenol 4-hydroxylase activity"/>
    <property type="evidence" value="ECO:0007669"/>
    <property type="project" value="UniProtKB-EC"/>
</dbReference>
<dbReference type="EC" id="1.14.15.45" evidence="11"/>
<dbReference type="eggNOG" id="KOG3855">
    <property type="taxonomic scope" value="Eukaryota"/>
</dbReference>
<evidence type="ECO:0000256" key="10">
    <source>
        <dbReference type="ARBA" id="ARBA00023136"/>
    </source>
</evidence>
<dbReference type="OrthoDB" id="683240at2759"/>
<comment type="subunit">
    <text evidence="11">Component of a multi-subunit COQ enzyme complex, composed of at least COQ3, COQ4, COQ5, COQ6, COQ7 and COQ9.</text>
</comment>
<dbReference type="UniPathway" id="UPA00232"/>
<dbReference type="PANTHER" id="PTHR43876">
    <property type="entry name" value="UBIQUINONE BIOSYNTHESIS MONOOXYGENASE COQ6, MITOCHONDRIAL"/>
    <property type="match status" value="1"/>
</dbReference>
<sequence length="502" mass="53451">MTPIALARGVRSLRGRRLVGWPFLSIAAGNRPFPPTSCSSLSTSTHALPAGESHSCDVCIVGGGTVGTALACALASSPAASSLNVALVEAGDLYRPLNAQEGIYSNRVSSLTQGTVGLLQDLQVWERIEASRRWPYKKMQVWDAIGKGKIAFDAATIGANSIAYIVENNHLQAALVERLQEAGNSVSVFNRAKVQSIVTDEGKSATGWPIVQLEDGRTIQSRLLVGADGANSKVRTFAGIDSIGWDYSQMGVVATLKLAPGVENDTAWQRFLPTGPIALLPLNNGYSSLVWSITPTLASRVCSLPEAEFVELLNAACTSPSADIQYLCAHISPDGKPLVDFKEESTWGRQREAAYDPSSQPIPPQVVGVQAGSRAAFPLRLRNSEFYVKSRVALIGDAAHTVHPLAGQGLNLGLADVESLAQAITDGLQVGQDIGHIHLLEKYAQSRYVPNLAMMKAIDSIGRLFGTDLGPVAALRSFGLNLTNSLSPVKAQIMRYAGRSLI</sequence>
<evidence type="ECO:0000256" key="9">
    <source>
        <dbReference type="ARBA" id="ARBA00023128"/>
    </source>
</evidence>
<gene>
    <name evidence="11" type="primary">COQ6</name>
    <name evidence="13" type="ORF">SPPG_02201</name>
</gene>
<comment type="catalytic activity">
    <reaction evidence="11">
        <text>a 2-methoxy-6-(all-trans-polyprenyl)phenol + 2 reduced [2Fe-2S]-[ferredoxin] + O2 + 2 H(+) = a 2-methoxy-6-(all-trans-polyprenyl)benzene-1,4-diol + 2 oxidized [2Fe-2S]-[ferredoxin] + H2O</text>
        <dbReference type="Rhea" id="RHEA:81183"/>
        <dbReference type="Rhea" id="RHEA-COMP:9551"/>
        <dbReference type="Rhea" id="RHEA-COMP:10000"/>
        <dbReference type="Rhea" id="RHEA-COMP:10001"/>
        <dbReference type="Rhea" id="RHEA-COMP:10858"/>
        <dbReference type="ChEBI" id="CHEBI:15377"/>
        <dbReference type="ChEBI" id="CHEBI:15378"/>
        <dbReference type="ChEBI" id="CHEBI:15379"/>
        <dbReference type="ChEBI" id="CHEBI:33737"/>
        <dbReference type="ChEBI" id="CHEBI:33738"/>
        <dbReference type="ChEBI" id="CHEBI:62731"/>
        <dbReference type="ChEBI" id="CHEBI:84166"/>
        <dbReference type="EC" id="1.14.15.46"/>
    </reaction>
</comment>
<keyword evidence="7 11" id="KW-0560">Oxidoreductase</keyword>
<dbReference type="VEuPathDB" id="FungiDB:SPPG_02201"/>
<keyword evidence="8 11" id="KW-0503">Monooxygenase</keyword>
<evidence type="ECO:0000313" key="14">
    <source>
        <dbReference type="Proteomes" id="UP000053201"/>
    </source>
</evidence>
<dbReference type="EMBL" id="KQ257452">
    <property type="protein sequence ID" value="KND03138.1"/>
    <property type="molecule type" value="Genomic_DNA"/>
</dbReference>
<comment type="pathway">
    <text evidence="11">Cofactor biosynthesis; ubiquinone biosynthesis.</text>
</comment>
<reference evidence="13 14" key="1">
    <citation type="submission" date="2009-08" db="EMBL/GenBank/DDBJ databases">
        <title>The Genome Sequence of Spizellomyces punctatus strain DAOM BR117.</title>
        <authorList>
            <consortium name="The Broad Institute Genome Sequencing Platform"/>
            <person name="Russ C."/>
            <person name="Cuomo C."/>
            <person name="Shea T."/>
            <person name="Young S.K."/>
            <person name="Zeng Q."/>
            <person name="Koehrsen M."/>
            <person name="Haas B."/>
            <person name="Borodovsky M."/>
            <person name="Guigo R."/>
            <person name="Alvarado L."/>
            <person name="Berlin A."/>
            <person name="Bochicchio J."/>
            <person name="Borenstein D."/>
            <person name="Chapman S."/>
            <person name="Chen Z."/>
            <person name="Engels R."/>
            <person name="Freedman E."/>
            <person name="Gellesch M."/>
            <person name="Goldberg J."/>
            <person name="Griggs A."/>
            <person name="Gujja S."/>
            <person name="Heiman D."/>
            <person name="Hepburn T."/>
            <person name="Howarth C."/>
            <person name="Jen D."/>
            <person name="Larson L."/>
            <person name="Lewis B."/>
            <person name="Mehta T."/>
            <person name="Park D."/>
            <person name="Pearson M."/>
            <person name="Roberts A."/>
            <person name="Saif S."/>
            <person name="Shenoy N."/>
            <person name="Sisk P."/>
            <person name="Stolte C."/>
            <person name="Sykes S."/>
            <person name="Thomson T."/>
            <person name="Walk T."/>
            <person name="White J."/>
            <person name="Yandava C."/>
            <person name="Burger G."/>
            <person name="Gray M.W."/>
            <person name="Holland P.W.H."/>
            <person name="King N."/>
            <person name="Lang F.B.F."/>
            <person name="Roger A.J."/>
            <person name="Ruiz-Trillo I."/>
            <person name="Lander E."/>
            <person name="Nusbaum C."/>
        </authorList>
    </citation>
    <scope>NUCLEOTIDE SEQUENCE [LARGE SCALE GENOMIC DNA]</scope>
    <source>
        <strain evidence="13 14">DAOM BR117</strain>
    </source>
</reference>